<dbReference type="Proteomes" id="UP001596047">
    <property type="component" value="Unassembled WGS sequence"/>
</dbReference>
<dbReference type="Pfam" id="PF01261">
    <property type="entry name" value="AP_endonuc_2"/>
    <property type="match status" value="1"/>
</dbReference>
<evidence type="ECO:0000313" key="3">
    <source>
        <dbReference type="Proteomes" id="UP001596047"/>
    </source>
</evidence>
<organism evidence="2 3">
    <name type="scientific">Paenibacillus solisilvae</name>
    <dbReference type="NCBI Taxonomy" id="2486751"/>
    <lineage>
        <taxon>Bacteria</taxon>
        <taxon>Bacillati</taxon>
        <taxon>Bacillota</taxon>
        <taxon>Bacilli</taxon>
        <taxon>Bacillales</taxon>
        <taxon>Paenibacillaceae</taxon>
        <taxon>Paenibacillus</taxon>
    </lineage>
</organism>
<feature type="domain" description="Xylose isomerase-like TIM barrel" evidence="1">
    <location>
        <begin position="26"/>
        <end position="258"/>
    </location>
</feature>
<dbReference type="PANTHER" id="PTHR12110:SF21">
    <property type="entry name" value="XYLOSE ISOMERASE-LIKE TIM BARREL DOMAIN-CONTAINING PROTEIN"/>
    <property type="match status" value="1"/>
</dbReference>
<evidence type="ECO:0000259" key="1">
    <source>
        <dbReference type="Pfam" id="PF01261"/>
    </source>
</evidence>
<protein>
    <submittedName>
        <fullName evidence="2">Sugar phosphate isomerase/epimerase family protein</fullName>
    </submittedName>
</protein>
<gene>
    <name evidence="2" type="ORF">ACFPYJ_16005</name>
</gene>
<keyword evidence="3" id="KW-1185">Reference proteome</keyword>
<proteinExistence type="predicted"/>
<dbReference type="GO" id="GO:0016853">
    <property type="term" value="F:isomerase activity"/>
    <property type="evidence" value="ECO:0007669"/>
    <property type="project" value="UniProtKB-KW"/>
</dbReference>
<dbReference type="EMBL" id="JBHSOW010000058">
    <property type="protein sequence ID" value="MFC5650602.1"/>
    <property type="molecule type" value="Genomic_DNA"/>
</dbReference>
<dbReference type="InterPro" id="IPR036237">
    <property type="entry name" value="Xyl_isomerase-like_sf"/>
</dbReference>
<evidence type="ECO:0000313" key="2">
    <source>
        <dbReference type="EMBL" id="MFC5650602.1"/>
    </source>
</evidence>
<dbReference type="InterPro" id="IPR013022">
    <property type="entry name" value="Xyl_isomerase-like_TIM-brl"/>
</dbReference>
<name>A0ABW0VXM5_9BACL</name>
<sequence>MNRIYAMDTFFYNSLGNYPFNTRCEMLSELGYDAVYLTLWEGEEQAWKDLNRLPDVKTEYGLEVAAVYVVLDLTLPKDHPNVKRIMSMLEGLRGCSRVELALTMGDSGIAPSDPKGDPPALERLSELLVAAERNQIQLSLYHHVFFWLERWEDALRLVKQLNHPLLGITFSAFHWFAVDGKNPDIALSDCAPYLHAVNLCGSRKQYESAGLPASIECVDSGELDIFNVLGVLKRKGYTGYIGFQGYGMGGDTYSRLERNRDAYRSMMERLERHPSWAKLS</sequence>
<keyword evidence="2" id="KW-0413">Isomerase</keyword>
<comment type="caution">
    <text evidence="2">The sequence shown here is derived from an EMBL/GenBank/DDBJ whole genome shotgun (WGS) entry which is preliminary data.</text>
</comment>
<dbReference type="PANTHER" id="PTHR12110">
    <property type="entry name" value="HYDROXYPYRUVATE ISOMERASE"/>
    <property type="match status" value="1"/>
</dbReference>
<dbReference type="RefSeq" id="WP_379189165.1">
    <property type="nucleotide sequence ID" value="NZ_JBHSOW010000058.1"/>
</dbReference>
<reference evidence="3" key="1">
    <citation type="journal article" date="2019" name="Int. J. Syst. Evol. Microbiol.">
        <title>The Global Catalogue of Microorganisms (GCM) 10K type strain sequencing project: providing services to taxonomists for standard genome sequencing and annotation.</title>
        <authorList>
            <consortium name="The Broad Institute Genomics Platform"/>
            <consortium name="The Broad Institute Genome Sequencing Center for Infectious Disease"/>
            <person name="Wu L."/>
            <person name="Ma J."/>
        </authorList>
    </citation>
    <scope>NUCLEOTIDE SEQUENCE [LARGE SCALE GENOMIC DNA]</scope>
    <source>
        <strain evidence="3">CGMCC 1.3240</strain>
    </source>
</reference>
<accession>A0ABW0VXM5</accession>
<dbReference type="Gene3D" id="3.20.20.150">
    <property type="entry name" value="Divalent-metal-dependent TIM barrel enzymes"/>
    <property type="match status" value="1"/>
</dbReference>
<dbReference type="InterPro" id="IPR050312">
    <property type="entry name" value="IolE/XylAMocC-like"/>
</dbReference>
<dbReference type="SUPFAM" id="SSF51658">
    <property type="entry name" value="Xylose isomerase-like"/>
    <property type="match status" value="1"/>
</dbReference>